<dbReference type="FunFam" id="3.40.366.10:FF:000002">
    <property type="entry name" value="Probable polyketide synthase 2"/>
    <property type="match status" value="1"/>
</dbReference>
<dbReference type="Gene3D" id="3.10.129.110">
    <property type="entry name" value="Polyketide synthase dehydratase"/>
    <property type="match status" value="1"/>
</dbReference>
<evidence type="ECO:0000256" key="1">
    <source>
        <dbReference type="ARBA" id="ARBA00001957"/>
    </source>
</evidence>
<comment type="caution">
    <text evidence="14">The sequence shown here is derived from an EMBL/GenBank/DDBJ whole genome shotgun (WGS) entry which is preliminary data.</text>
</comment>
<gene>
    <name evidence="14" type="ORF">FHS37_007850</name>
</gene>
<dbReference type="GO" id="GO:0006633">
    <property type="term" value="P:fatty acid biosynthetic process"/>
    <property type="evidence" value="ECO:0007669"/>
    <property type="project" value="InterPro"/>
</dbReference>
<keyword evidence="9" id="KW-0012">Acyltransferase</keyword>
<dbReference type="InterPro" id="IPR001227">
    <property type="entry name" value="Ac_transferase_dom_sf"/>
</dbReference>
<sequence length="1431" mass="150220">MDNEDKLRYYLKRVTADLRETRRRLREVEEGEQEPIAIIGMSCRYPGGVRSPEDLWELVANGRDGVTPFPDDRGWGEVALSDPEDPDRVFRTEGGFLHDAAEFDPGVFGISPREALAMDPQQRLLLETSWEAFERAGIDASTLRGSRTGVFAGVMYHDYTSRLRSVPEELEGLLGTGGFASVASGRVSYTFALEGPAVTVDTACSSSLVTLHLAAQALRSGECGLALAGGVTVMATPNTFIGFSKQRGLAADGRCKSFSDSADGTGWGEGVGMLLLEKLSDARRNGHPVLGIVRGSAVNQDGASNGLTAPNGPSQQRVIRQALDSAGLTASQVDAVEAHGTGTTLGDPIEAQALLATYGQERTREPLWLGSVKSNIGHTQGAAGVAGVIKMVMAMRHGVLPPTLHVGEPSRHVDWSAGAVELLTGARPWPETGQPRRAAVSSFGISGTNAHVVLEQAPPENTDPAEEPDGPADERGANADGQGGSADGQSGPLETAAPVLTDAVPWVLSGNDPGALRERAADLLSHLDGQDVPAVDVGYSLAVSRTALEHRAAVVGTDRAELLHGLRALAAGDQAPNLVRGTVGTRGKLAFLFSGQGSQRAGMGRELYREFPVFAHALDEVCAALDPHLDRPLRDVLFAEPGTRTAALLDLTTYTQPALFAIEVALFRLVTAWGLAPQFLAGHSIGELAAAHVSGVFSLADACTLVAARGALMGALPEGGAMLSLRADEDTVRRLIAGHGGAVDIAAVNGPESTVIAGDADAVAAIDGAWRERGGKTRYLRVSHAFHSPHVDAVLDDFRTVARTLTYGTPTIPIVSTLTGTVLSPEQARDPEHWVRHARRAVRFLDGVRCLRDQGVTHFLELGPDAVLTAMGRDCVDEGALLVPTSRANRGEGATLTSAVAALHVRGVALDWRAAFAGRGARRIDLPTYPFQRTRFWLDAGAYVTDVTSAGLRAADHPLLGAAVTLAAEEGALLTGRLSLATHPWLADHTVGGVVLVPGSAFVELAIRAGDQVGLDHVEELTLAAPLVLPEDGAVWLQVSVGAPDASGRRTLGVYSRADDAPDDQPWTRHAVGTLTADEPAPAPGTGSWPPQGAERIGIEGRYDDLAASGLGYGPAFRGLRAAWRRGDEVFAEVELPDRDTAGAFGLHPALLDSALHAVGLGDFVTDAEQLHLPYSWRGIRLHRGGASALRARLSPAGASGVALDLADGTGAPVASVEALTLRTLPTDGLAADRPDSLFRVDWTRVRPAASVSARWAVLGNGLGQTETSTPVRTYPDLAALSEDEVPDLVLAPVPPATDPAETTYWALALLQKWLADDRFCSARLALVTTGAVAADPDEDVLGLAGAPVWGLVRAAQAEHPDRFVLIDTDASPASAHILPSAAATGEPQLALRSGEIHAPRLTRVRPGEPEPEVGSEVVFGPDSSVLVTGA</sequence>
<dbReference type="InterPro" id="IPR015083">
    <property type="entry name" value="NorB/c/GfsB-D-like_docking"/>
</dbReference>
<feature type="region of interest" description="Disordered" evidence="11">
    <location>
        <begin position="458"/>
        <end position="494"/>
    </location>
</feature>
<dbReference type="CDD" id="cd00833">
    <property type="entry name" value="PKS"/>
    <property type="match status" value="1"/>
</dbReference>
<name>A0A7W7PYW8_9ACTN</name>
<dbReference type="InterPro" id="IPR014043">
    <property type="entry name" value="Acyl_transferase_dom"/>
</dbReference>
<dbReference type="Pfam" id="PF22953">
    <property type="entry name" value="SpnB_Rossmann"/>
    <property type="match status" value="1"/>
</dbReference>
<comment type="cofactor">
    <cofactor evidence="1">
        <name>pantetheine 4'-phosphate</name>
        <dbReference type="ChEBI" id="CHEBI:47942"/>
    </cofactor>
</comment>
<proteinExistence type="predicted"/>
<dbReference type="InterPro" id="IPR020841">
    <property type="entry name" value="PKS_Beta-ketoAc_synthase_dom"/>
</dbReference>
<dbReference type="SMART" id="SM00827">
    <property type="entry name" value="PKS_AT"/>
    <property type="match status" value="1"/>
</dbReference>
<dbReference type="Pfam" id="PF16197">
    <property type="entry name" value="KAsynt_C_assoc"/>
    <property type="match status" value="1"/>
</dbReference>
<dbReference type="GO" id="GO:0033068">
    <property type="term" value="P:macrolide biosynthetic process"/>
    <property type="evidence" value="ECO:0007669"/>
    <property type="project" value="UniProtKB-ARBA"/>
</dbReference>
<dbReference type="InterPro" id="IPR042104">
    <property type="entry name" value="PKS_dehydratase_sf"/>
</dbReference>
<feature type="domain" description="Ketosynthase family 3 (KS3)" evidence="12">
    <location>
        <begin position="33"/>
        <end position="456"/>
    </location>
</feature>
<dbReference type="PROSITE" id="PS00606">
    <property type="entry name" value="KS3_1"/>
    <property type="match status" value="1"/>
</dbReference>
<evidence type="ECO:0000313" key="14">
    <source>
        <dbReference type="EMBL" id="MBB4903753.1"/>
    </source>
</evidence>
<keyword evidence="6" id="KW-0677">Repeat</keyword>
<feature type="active site" description="Proton acceptor; for dehydratase activity" evidence="10">
    <location>
        <position position="989"/>
    </location>
</feature>
<dbReference type="Pfam" id="PF21089">
    <property type="entry name" value="PKS_DH_N"/>
    <property type="match status" value="1"/>
</dbReference>
<dbReference type="InterPro" id="IPR016036">
    <property type="entry name" value="Malonyl_transacylase_ACP-bd"/>
</dbReference>
<evidence type="ECO:0000259" key="12">
    <source>
        <dbReference type="PROSITE" id="PS52004"/>
    </source>
</evidence>
<dbReference type="InterPro" id="IPR036291">
    <property type="entry name" value="NAD(P)-bd_dom_sf"/>
</dbReference>
<dbReference type="InterPro" id="IPR016035">
    <property type="entry name" value="Acyl_Trfase/lysoPLipase"/>
</dbReference>
<dbReference type="InterPro" id="IPR016039">
    <property type="entry name" value="Thiolase-like"/>
</dbReference>
<organism evidence="14 15">
    <name type="scientific">Streptomyces griseomycini</name>
    <dbReference type="NCBI Taxonomy" id="66895"/>
    <lineage>
        <taxon>Bacteria</taxon>
        <taxon>Bacillati</taxon>
        <taxon>Actinomycetota</taxon>
        <taxon>Actinomycetes</taxon>
        <taxon>Kitasatosporales</taxon>
        <taxon>Streptomycetaceae</taxon>
        <taxon>Streptomyces</taxon>
    </lineage>
</organism>
<dbReference type="Gene3D" id="3.40.47.10">
    <property type="match status" value="1"/>
</dbReference>
<dbReference type="Pfam" id="PF22336">
    <property type="entry name" value="RhiE-like_linker"/>
    <property type="match status" value="1"/>
</dbReference>
<evidence type="ECO:0000256" key="9">
    <source>
        <dbReference type="ARBA" id="ARBA00023315"/>
    </source>
</evidence>
<evidence type="ECO:0000259" key="13">
    <source>
        <dbReference type="PROSITE" id="PS52019"/>
    </source>
</evidence>
<dbReference type="Pfam" id="PF08990">
    <property type="entry name" value="Docking"/>
    <property type="match status" value="1"/>
</dbReference>
<reference evidence="14 15" key="1">
    <citation type="submission" date="2020-08" db="EMBL/GenBank/DDBJ databases">
        <title>Genomic Encyclopedia of Type Strains, Phase III (KMG-III): the genomes of soil and plant-associated and newly described type strains.</title>
        <authorList>
            <person name="Whitman W."/>
        </authorList>
    </citation>
    <scope>NUCLEOTIDE SEQUENCE [LARGE SCALE GENOMIC DNA]</scope>
    <source>
        <strain evidence="14 15">CECT 3273</strain>
    </source>
</reference>
<keyword evidence="7" id="KW-0045">Antibiotic biosynthesis</keyword>
<evidence type="ECO:0000256" key="8">
    <source>
        <dbReference type="ARBA" id="ARBA00023268"/>
    </source>
</evidence>
<dbReference type="SUPFAM" id="SSF53901">
    <property type="entry name" value="Thiolase-like"/>
    <property type="match status" value="1"/>
</dbReference>
<dbReference type="InterPro" id="IPR055123">
    <property type="entry name" value="SpnB-like_Rossmann"/>
</dbReference>
<dbReference type="SUPFAM" id="SSF101173">
    <property type="entry name" value="Docking domain B of the erythromycin polyketide synthase (DEBS)"/>
    <property type="match status" value="1"/>
</dbReference>
<dbReference type="InterPro" id="IPR018201">
    <property type="entry name" value="Ketoacyl_synth_AS"/>
</dbReference>
<evidence type="ECO:0000256" key="11">
    <source>
        <dbReference type="SAM" id="MobiDB-lite"/>
    </source>
</evidence>
<dbReference type="SMART" id="SM00825">
    <property type="entry name" value="PKS_KS"/>
    <property type="match status" value="1"/>
</dbReference>
<evidence type="ECO:0000256" key="4">
    <source>
        <dbReference type="ARBA" id="ARBA00022553"/>
    </source>
</evidence>
<dbReference type="EMBL" id="JACHJI010000051">
    <property type="protein sequence ID" value="MBB4903753.1"/>
    <property type="molecule type" value="Genomic_DNA"/>
</dbReference>
<dbReference type="GO" id="GO:0031177">
    <property type="term" value="F:phosphopantetheine binding"/>
    <property type="evidence" value="ECO:0007669"/>
    <property type="project" value="UniProtKB-ARBA"/>
</dbReference>
<dbReference type="PANTHER" id="PTHR43775">
    <property type="entry name" value="FATTY ACID SYNTHASE"/>
    <property type="match status" value="1"/>
</dbReference>
<dbReference type="RefSeq" id="WP_184829976.1">
    <property type="nucleotide sequence ID" value="NZ_JACHJI010000051.1"/>
</dbReference>
<dbReference type="PANTHER" id="PTHR43775:SF51">
    <property type="entry name" value="INACTIVE PHENOLPHTHIOCEROL SYNTHESIS POLYKETIDE SYNTHASE TYPE I PKS1-RELATED"/>
    <property type="match status" value="1"/>
</dbReference>
<dbReference type="InterPro" id="IPR014030">
    <property type="entry name" value="Ketoacyl_synth_N"/>
</dbReference>
<dbReference type="PROSITE" id="PS52019">
    <property type="entry name" value="PKS_MFAS_DH"/>
    <property type="match status" value="1"/>
</dbReference>
<feature type="non-terminal residue" evidence="14">
    <location>
        <position position="1431"/>
    </location>
</feature>
<dbReference type="GO" id="GO:0004315">
    <property type="term" value="F:3-oxoacyl-[acyl-carrier-protein] synthase activity"/>
    <property type="evidence" value="ECO:0007669"/>
    <property type="project" value="InterPro"/>
</dbReference>
<dbReference type="InterPro" id="IPR032821">
    <property type="entry name" value="PKS_assoc"/>
</dbReference>
<dbReference type="Gene3D" id="3.40.366.10">
    <property type="entry name" value="Malonyl-Coenzyme A Acyl Carrier Protein, domain 2"/>
    <property type="match status" value="1"/>
</dbReference>
<dbReference type="Pfam" id="PF00109">
    <property type="entry name" value="ketoacyl-synt"/>
    <property type="match status" value="1"/>
</dbReference>
<protein>
    <submittedName>
        <fullName evidence="14">Acyl transferase domain-containing protein</fullName>
    </submittedName>
</protein>
<dbReference type="InterPro" id="IPR049551">
    <property type="entry name" value="PKS_DH_C"/>
</dbReference>
<dbReference type="InterPro" id="IPR014031">
    <property type="entry name" value="Ketoacyl_synth_C"/>
</dbReference>
<dbReference type="InterPro" id="IPR036299">
    <property type="entry name" value="Polyketide_synth_docking_sf"/>
</dbReference>
<dbReference type="InterPro" id="IPR054514">
    <property type="entry name" value="RhiE-like_linker"/>
</dbReference>
<evidence type="ECO:0000256" key="3">
    <source>
        <dbReference type="ARBA" id="ARBA00022450"/>
    </source>
</evidence>
<keyword evidence="5 14" id="KW-0808">Transferase</keyword>
<dbReference type="Gene3D" id="3.40.50.11460">
    <property type="match status" value="1"/>
</dbReference>
<keyword evidence="15" id="KW-1185">Reference proteome</keyword>
<dbReference type="SUPFAM" id="SSF55048">
    <property type="entry name" value="Probable ACP-binding domain of malonyl-CoA ACP transacylase"/>
    <property type="match status" value="1"/>
</dbReference>
<evidence type="ECO:0000256" key="6">
    <source>
        <dbReference type="ARBA" id="ARBA00022737"/>
    </source>
</evidence>
<comment type="pathway">
    <text evidence="2">Antibiotic biosynthesis.</text>
</comment>
<dbReference type="InterPro" id="IPR049900">
    <property type="entry name" value="PKS_mFAS_DH"/>
</dbReference>
<feature type="active site" description="Proton donor; for dehydratase activity" evidence="10">
    <location>
        <position position="1153"/>
    </location>
</feature>
<dbReference type="GO" id="GO:0004312">
    <property type="term" value="F:fatty acid synthase activity"/>
    <property type="evidence" value="ECO:0007669"/>
    <property type="project" value="TreeGrafter"/>
</dbReference>
<evidence type="ECO:0000256" key="10">
    <source>
        <dbReference type="PROSITE-ProRule" id="PRU01363"/>
    </source>
</evidence>
<keyword evidence="3" id="KW-0596">Phosphopantetheine</keyword>
<evidence type="ECO:0000256" key="7">
    <source>
        <dbReference type="ARBA" id="ARBA00023194"/>
    </source>
</evidence>
<dbReference type="InterPro" id="IPR020807">
    <property type="entry name" value="PKS_DH"/>
</dbReference>
<dbReference type="PROSITE" id="PS52004">
    <property type="entry name" value="KS3_2"/>
    <property type="match status" value="1"/>
</dbReference>
<evidence type="ECO:0000256" key="2">
    <source>
        <dbReference type="ARBA" id="ARBA00004792"/>
    </source>
</evidence>
<dbReference type="SMART" id="SM00826">
    <property type="entry name" value="PKS_DH"/>
    <property type="match status" value="1"/>
</dbReference>
<dbReference type="Pfam" id="PF14765">
    <property type="entry name" value="PS-DH"/>
    <property type="match status" value="1"/>
</dbReference>
<feature type="domain" description="PKS/mFAS DH" evidence="13">
    <location>
        <begin position="957"/>
        <end position="1231"/>
    </location>
</feature>
<evidence type="ECO:0000256" key="5">
    <source>
        <dbReference type="ARBA" id="ARBA00022679"/>
    </source>
</evidence>
<dbReference type="FunFam" id="3.40.47.10:FF:000019">
    <property type="entry name" value="Polyketide synthase type I"/>
    <property type="match status" value="1"/>
</dbReference>
<dbReference type="InterPro" id="IPR050091">
    <property type="entry name" value="PKS_NRPS_Biosynth_Enz"/>
</dbReference>
<evidence type="ECO:0000313" key="15">
    <source>
        <dbReference type="Proteomes" id="UP000579523"/>
    </source>
</evidence>
<feature type="region of interest" description="N-terminal hotdog fold" evidence="10">
    <location>
        <begin position="957"/>
        <end position="1082"/>
    </location>
</feature>
<dbReference type="InterPro" id="IPR049552">
    <property type="entry name" value="PKS_DH_N"/>
</dbReference>
<feature type="region of interest" description="C-terminal hotdog fold" evidence="10">
    <location>
        <begin position="1094"/>
        <end position="1231"/>
    </location>
</feature>
<keyword evidence="4" id="KW-0597">Phosphoprotein</keyword>
<dbReference type="Proteomes" id="UP000579523">
    <property type="component" value="Unassembled WGS sequence"/>
</dbReference>
<accession>A0A7W7PYW8</accession>
<dbReference type="SUPFAM" id="SSF51735">
    <property type="entry name" value="NAD(P)-binding Rossmann-fold domains"/>
    <property type="match status" value="1"/>
</dbReference>
<feature type="region of interest" description="Disordered" evidence="11">
    <location>
        <begin position="1076"/>
        <end position="1095"/>
    </location>
</feature>
<dbReference type="SUPFAM" id="SSF52151">
    <property type="entry name" value="FabD/lysophospholipase-like"/>
    <property type="match status" value="1"/>
</dbReference>
<dbReference type="Gene3D" id="3.30.70.3290">
    <property type="match status" value="1"/>
</dbReference>
<dbReference type="Pfam" id="PF02801">
    <property type="entry name" value="Ketoacyl-synt_C"/>
    <property type="match status" value="1"/>
</dbReference>
<dbReference type="Pfam" id="PF00698">
    <property type="entry name" value="Acyl_transf_1"/>
    <property type="match status" value="1"/>
</dbReference>
<keyword evidence="8" id="KW-0511">Multifunctional enzyme</keyword>